<feature type="signal peptide" evidence="1">
    <location>
        <begin position="1"/>
        <end position="23"/>
    </location>
</feature>
<name>A0AAD2H3U7_9AGAR</name>
<protein>
    <submittedName>
        <fullName evidence="2">Uncharacterized protein</fullName>
    </submittedName>
</protein>
<feature type="chain" id="PRO_5042440713" evidence="1">
    <location>
        <begin position="24"/>
        <end position="134"/>
    </location>
</feature>
<reference evidence="2" key="1">
    <citation type="submission" date="2023-11" db="EMBL/GenBank/DDBJ databases">
        <authorList>
            <person name="De Vega J J."/>
            <person name="De Vega J J."/>
        </authorList>
    </citation>
    <scope>NUCLEOTIDE SEQUENCE</scope>
</reference>
<accession>A0AAD2H3U7</accession>
<evidence type="ECO:0000313" key="3">
    <source>
        <dbReference type="EMBL" id="CAK5283193.1"/>
    </source>
</evidence>
<dbReference type="EMBL" id="CAVNYO010000126">
    <property type="protein sequence ID" value="CAK5267560.1"/>
    <property type="molecule type" value="Genomic_DNA"/>
</dbReference>
<dbReference type="Proteomes" id="UP001295794">
    <property type="component" value="Unassembled WGS sequence"/>
</dbReference>
<evidence type="ECO:0000313" key="2">
    <source>
        <dbReference type="EMBL" id="CAK5267560.1"/>
    </source>
</evidence>
<keyword evidence="4" id="KW-1185">Reference proteome</keyword>
<feature type="non-terminal residue" evidence="2">
    <location>
        <position position="1"/>
    </location>
</feature>
<sequence>SPRPAMNFKSFLALATIVGGALAQQIHGTAVTYTITDTTSLPCLGAGVPANRVNIVKNVLANGNYVVVPGLPLANCGSAVFYLNQVDSSTSYTAYAVGVSPDSTLGLGPAAWAESAGGATSFNAVWVVSPTNGR</sequence>
<dbReference type="EMBL" id="CAVNYO010000466">
    <property type="protein sequence ID" value="CAK5283193.1"/>
    <property type="molecule type" value="Genomic_DNA"/>
</dbReference>
<comment type="caution">
    <text evidence="2">The sequence shown here is derived from an EMBL/GenBank/DDBJ whole genome shotgun (WGS) entry which is preliminary data.</text>
</comment>
<evidence type="ECO:0000256" key="1">
    <source>
        <dbReference type="SAM" id="SignalP"/>
    </source>
</evidence>
<organism evidence="2 4">
    <name type="scientific">Mycena citricolor</name>
    <dbReference type="NCBI Taxonomy" id="2018698"/>
    <lineage>
        <taxon>Eukaryota</taxon>
        <taxon>Fungi</taxon>
        <taxon>Dikarya</taxon>
        <taxon>Basidiomycota</taxon>
        <taxon>Agaricomycotina</taxon>
        <taxon>Agaricomycetes</taxon>
        <taxon>Agaricomycetidae</taxon>
        <taxon>Agaricales</taxon>
        <taxon>Marasmiineae</taxon>
        <taxon>Mycenaceae</taxon>
        <taxon>Mycena</taxon>
    </lineage>
</organism>
<keyword evidence="1" id="KW-0732">Signal</keyword>
<proteinExistence type="predicted"/>
<gene>
    <name evidence="2" type="ORF">MYCIT1_LOCUS10178</name>
    <name evidence="3" type="ORF">MYCIT1_LOCUS35528</name>
</gene>
<evidence type="ECO:0000313" key="4">
    <source>
        <dbReference type="Proteomes" id="UP001295794"/>
    </source>
</evidence>
<dbReference type="AlphaFoldDB" id="A0AAD2H3U7"/>